<organism evidence="9 10">
    <name type="scientific">Streptomyces bingchenggensis (strain BCW-1)</name>
    <dbReference type="NCBI Taxonomy" id="749414"/>
    <lineage>
        <taxon>Bacteria</taxon>
        <taxon>Bacillati</taxon>
        <taxon>Actinomycetota</taxon>
        <taxon>Actinomycetes</taxon>
        <taxon>Kitasatosporales</taxon>
        <taxon>Streptomycetaceae</taxon>
        <taxon>Streptomyces</taxon>
    </lineage>
</organism>
<dbReference type="eggNOG" id="COG2124">
    <property type="taxonomic scope" value="Bacteria"/>
</dbReference>
<protein>
    <submittedName>
        <fullName evidence="9">Cytochrome P450</fullName>
    </submittedName>
</protein>
<dbReference type="AlphaFoldDB" id="D7BQP9"/>
<dbReference type="PROSITE" id="PS00086">
    <property type="entry name" value="CYTOCHROME_P450"/>
    <property type="match status" value="1"/>
</dbReference>
<dbReference type="EMBL" id="CP002047">
    <property type="protein sequence ID" value="ADI09266.1"/>
    <property type="molecule type" value="Genomic_DNA"/>
</dbReference>
<dbReference type="GO" id="GO:0020037">
    <property type="term" value="F:heme binding"/>
    <property type="evidence" value="ECO:0007669"/>
    <property type="project" value="InterPro"/>
</dbReference>
<dbReference type="PANTHER" id="PTHR46696">
    <property type="entry name" value="P450, PUTATIVE (EUROFUNG)-RELATED"/>
    <property type="match status" value="1"/>
</dbReference>
<dbReference type="HOGENOM" id="CLU_033716_1_0_11"/>
<dbReference type="Proteomes" id="UP000000377">
    <property type="component" value="Chromosome"/>
</dbReference>
<sequence length="442" mass="47791">MKAAARKICGMTSPHSTATTTAPVHLTPELVEDPVGAYAEFRAQDQLPQVVLPGLTTPVRLVTRYADVKAALAEPRLIRDRSKVPGGAGGGDPQAELVEAAFEGFPAEYAKYVAGHLALFDGEDHARRRAPLTRAFTARRIAALRSFVERTAEDLIRGLTEKGEADLLGEFAYPLTTVVICELVGVDEADRGRVCDWIRDFAYGDGSRMADGLVGIVDYVKELIARRRAEPTDDLISALIEGGGDSKGGDSKGSDGDEAFTEDELVSVVFLLISTGITPPALFLAHALLALFDHPDQLAQLRAEPELLGRAVPELLRYVTLVRIGASMYATEDFEFAGTALRKGEPVTVALLAANHDPREYGEAPERLDITREFGRGDGHLAFGHGAHYCLGAALGRLVASVVFDQVLIRRPGAALAVRRDELEFGHWPADGFHLLRLPVRL</sequence>
<evidence type="ECO:0000256" key="7">
    <source>
        <dbReference type="RuleBase" id="RU000461"/>
    </source>
</evidence>
<dbReference type="InterPro" id="IPR036396">
    <property type="entry name" value="Cyt_P450_sf"/>
</dbReference>
<evidence type="ECO:0000256" key="1">
    <source>
        <dbReference type="ARBA" id="ARBA00010617"/>
    </source>
</evidence>
<dbReference type="KEGG" id="sbh:SBI_06146"/>
<dbReference type="FunFam" id="1.10.630.10:FF:000018">
    <property type="entry name" value="Cytochrome P450 monooxygenase"/>
    <property type="match status" value="1"/>
</dbReference>
<evidence type="ECO:0000256" key="3">
    <source>
        <dbReference type="ARBA" id="ARBA00022723"/>
    </source>
</evidence>
<dbReference type="GO" id="GO:0016705">
    <property type="term" value="F:oxidoreductase activity, acting on paired donors, with incorporation or reduction of molecular oxygen"/>
    <property type="evidence" value="ECO:0007669"/>
    <property type="project" value="InterPro"/>
</dbReference>
<dbReference type="GO" id="GO:0004497">
    <property type="term" value="F:monooxygenase activity"/>
    <property type="evidence" value="ECO:0007669"/>
    <property type="project" value="UniProtKB-KW"/>
</dbReference>
<keyword evidence="2 7" id="KW-0349">Heme</keyword>
<reference evidence="9 10" key="1">
    <citation type="journal article" date="2010" name="J. Bacteriol.">
        <title>Genome sequence of the milbemycin-producing bacterium Streptomyces bingchenggensis.</title>
        <authorList>
            <person name="Wang X.J."/>
            <person name="Yan Y.J."/>
            <person name="Zhang B."/>
            <person name="An J."/>
            <person name="Wang J.J."/>
            <person name="Tian J."/>
            <person name="Jiang L."/>
            <person name="Chen Y.H."/>
            <person name="Huang S.X."/>
            <person name="Yin M."/>
            <person name="Zhang J."/>
            <person name="Gao A.L."/>
            <person name="Liu C.X."/>
            <person name="Zhu Z.X."/>
            <person name="Xiang W.S."/>
        </authorList>
    </citation>
    <scope>NUCLEOTIDE SEQUENCE [LARGE SCALE GENOMIC DNA]</scope>
    <source>
        <strain evidence="9 10">BCW-1</strain>
    </source>
</reference>
<dbReference type="Gene3D" id="1.10.630.10">
    <property type="entry name" value="Cytochrome P450"/>
    <property type="match status" value="1"/>
</dbReference>
<dbReference type="PATRIC" id="fig|749414.3.peg.6337"/>
<evidence type="ECO:0000256" key="4">
    <source>
        <dbReference type="ARBA" id="ARBA00023002"/>
    </source>
</evidence>
<keyword evidence="6 7" id="KW-0503">Monooxygenase</keyword>
<dbReference type="GO" id="GO:0005506">
    <property type="term" value="F:iron ion binding"/>
    <property type="evidence" value="ECO:0007669"/>
    <property type="project" value="InterPro"/>
</dbReference>
<evidence type="ECO:0000256" key="2">
    <source>
        <dbReference type="ARBA" id="ARBA00022617"/>
    </source>
</evidence>
<evidence type="ECO:0000256" key="5">
    <source>
        <dbReference type="ARBA" id="ARBA00023004"/>
    </source>
</evidence>
<evidence type="ECO:0000256" key="8">
    <source>
        <dbReference type="SAM" id="MobiDB-lite"/>
    </source>
</evidence>
<dbReference type="STRING" id="749414.SBI_06146"/>
<evidence type="ECO:0000313" key="10">
    <source>
        <dbReference type="Proteomes" id="UP000000377"/>
    </source>
</evidence>
<dbReference type="InterPro" id="IPR002397">
    <property type="entry name" value="Cyt_P450_B"/>
</dbReference>
<comment type="similarity">
    <text evidence="1 7">Belongs to the cytochrome P450 family.</text>
</comment>
<dbReference type="SUPFAM" id="SSF48264">
    <property type="entry name" value="Cytochrome P450"/>
    <property type="match status" value="1"/>
</dbReference>
<keyword evidence="5 7" id="KW-0408">Iron</keyword>
<dbReference type="Pfam" id="PF00067">
    <property type="entry name" value="p450"/>
    <property type="match status" value="1"/>
</dbReference>
<feature type="region of interest" description="Disordered" evidence="8">
    <location>
        <begin position="1"/>
        <end position="20"/>
    </location>
</feature>
<name>D7BQP9_STRBB</name>
<evidence type="ECO:0000313" key="9">
    <source>
        <dbReference type="EMBL" id="ADI09266.1"/>
    </source>
</evidence>
<evidence type="ECO:0000256" key="6">
    <source>
        <dbReference type="ARBA" id="ARBA00023033"/>
    </source>
</evidence>
<dbReference type="InterPro" id="IPR017972">
    <property type="entry name" value="Cyt_P450_CS"/>
</dbReference>
<dbReference type="PRINTS" id="PR00359">
    <property type="entry name" value="BP450"/>
</dbReference>
<gene>
    <name evidence="9" type="primary">cyp33</name>
    <name evidence="9" type="ordered locus">SBI_06146</name>
</gene>
<dbReference type="PANTHER" id="PTHR46696:SF1">
    <property type="entry name" value="CYTOCHROME P450 YJIB-RELATED"/>
    <property type="match status" value="1"/>
</dbReference>
<proteinExistence type="inferred from homology"/>
<keyword evidence="4 7" id="KW-0560">Oxidoreductase</keyword>
<accession>D7BQP9</accession>
<dbReference type="InterPro" id="IPR001128">
    <property type="entry name" value="Cyt_P450"/>
</dbReference>
<keyword evidence="3 7" id="KW-0479">Metal-binding</keyword>
<keyword evidence="10" id="KW-1185">Reference proteome</keyword>